<reference evidence="2" key="1">
    <citation type="submission" date="2023-10" db="EMBL/GenBank/DDBJ databases">
        <authorList>
            <person name="Chen Y."/>
            <person name="Shah S."/>
            <person name="Dougan E. K."/>
            <person name="Thang M."/>
            <person name="Chan C."/>
        </authorList>
    </citation>
    <scope>NUCLEOTIDE SEQUENCE [LARGE SCALE GENOMIC DNA]</scope>
</reference>
<protein>
    <submittedName>
        <fullName evidence="2">Uncharacterized protein</fullName>
    </submittedName>
</protein>
<evidence type="ECO:0000256" key="1">
    <source>
        <dbReference type="SAM" id="Phobius"/>
    </source>
</evidence>
<gene>
    <name evidence="2" type="ORF">PCOR1329_LOCUS15630</name>
</gene>
<feature type="transmembrane region" description="Helical" evidence="1">
    <location>
        <begin position="47"/>
        <end position="69"/>
    </location>
</feature>
<keyword evidence="1" id="KW-1133">Transmembrane helix</keyword>
<evidence type="ECO:0000313" key="3">
    <source>
        <dbReference type="Proteomes" id="UP001189429"/>
    </source>
</evidence>
<keyword evidence="1" id="KW-0472">Membrane</keyword>
<proteinExistence type="predicted"/>
<comment type="caution">
    <text evidence="2">The sequence shown here is derived from an EMBL/GenBank/DDBJ whole genome shotgun (WGS) entry which is preliminary data.</text>
</comment>
<feature type="transmembrane region" description="Helical" evidence="1">
    <location>
        <begin position="21"/>
        <end position="41"/>
    </location>
</feature>
<dbReference type="EMBL" id="CAUYUJ010004744">
    <property type="protein sequence ID" value="CAK0810794.1"/>
    <property type="molecule type" value="Genomic_DNA"/>
</dbReference>
<keyword evidence="1" id="KW-0812">Transmembrane</keyword>
<evidence type="ECO:0000313" key="2">
    <source>
        <dbReference type="EMBL" id="CAK0810794.1"/>
    </source>
</evidence>
<name>A0ABN9QZI2_9DINO</name>
<organism evidence="2 3">
    <name type="scientific">Prorocentrum cordatum</name>
    <dbReference type="NCBI Taxonomy" id="2364126"/>
    <lineage>
        <taxon>Eukaryota</taxon>
        <taxon>Sar</taxon>
        <taxon>Alveolata</taxon>
        <taxon>Dinophyceae</taxon>
        <taxon>Prorocentrales</taxon>
        <taxon>Prorocentraceae</taxon>
        <taxon>Prorocentrum</taxon>
    </lineage>
</organism>
<keyword evidence="3" id="KW-1185">Reference proteome</keyword>
<accession>A0ABN9QZI2</accession>
<sequence>MAKPGGAMGGGMPGELCSPKLALGAALCASGLLGLLGLVMRSLPLEAWGYLTLVCAGAGLLLMDFIPVVQEKAPPWSSSPGGFSRTLTL</sequence>
<dbReference type="Proteomes" id="UP001189429">
    <property type="component" value="Unassembled WGS sequence"/>
</dbReference>